<comment type="caution">
    <text evidence="2">The sequence shown here is derived from an EMBL/GenBank/DDBJ whole genome shotgun (WGS) entry which is preliminary data.</text>
</comment>
<accession>A0AAN9PWR3</accession>
<feature type="compositionally biased region" description="Pro residues" evidence="1">
    <location>
        <begin position="92"/>
        <end position="104"/>
    </location>
</feature>
<sequence>MNQRLEPTFSFHQSVILLALSAMLKLRRFLYNLVMDDVRNPLWTDLRNIPGEIRVKELCALNTALISCPNPHVNLTNPGLSGNSNSITQFSPPCPRVITPPPPTTTSASTKVSNRTTTRPGNEVVPPPLPPLW</sequence>
<proteinExistence type="predicted"/>
<reference evidence="2 3" key="1">
    <citation type="submission" date="2024-01" db="EMBL/GenBank/DDBJ databases">
        <title>The genomes of 5 underutilized Papilionoideae crops provide insights into root nodulation and disease resistanc.</title>
        <authorList>
            <person name="Jiang F."/>
        </authorList>
    </citation>
    <scope>NUCLEOTIDE SEQUENCE [LARGE SCALE GENOMIC DNA]</scope>
    <source>
        <strain evidence="2">LVBAO_FW01</strain>
        <tissue evidence="2">Leaves</tissue>
    </source>
</reference>
<organism evidence="2 3">
    <name type="scientific">Canavalia gladiata</name>
    <name type="common">Sword bean</name>
    <name type="synonym">Dolichos gladiatus</name>
    <dbReference type="NCBI Taxonomy" id="3824"/>
    <lineage>
        <taxon>Eukaryota</taxon>
        <taxon>Viridiplantae</taxon>
        <taxon>Streptophyta</taxon>
        <taxon>Embryophyta</taxon>
        <taxon>Tracheophyta</taxon>
        <taxon>Spermatophyta</taxon>
        <taxon>Magnoliopsida</taxon>
        <taxon>eudicotyledons</taxon>
        <taxon>Gunneridae</taxon>
        <taxon>Pentapetalae</taxon>
        <taxon>rosids</taxon>
        <taxon>fabids</taxon>
        <taxon>Fabales</taxon>
        <taxon>Fabaceae</taxon>
        <taxon>Papilionoideae</taxon>
        <taxon>50 kb inversion clade</taxon>
        <taxon>NPAAA clade</taxon>
        <taxon>indigoferoid/millettioid clade</taxon>
        <taxon>Phaseoleae</taxon>
        <taxon>Canavalia</taxon>
    </lineage>
</organism>
<dbReference type="EMBL" id="JAYMYQ010000009">
    <property type="protein sequence ID" value="KAK7312664.1"/>
    <property type="molecule type" value="Genomic_DNA"/>
</dbReference>
<name>A0AAN9PWR3_CANGL</name>
<feature type="region of interest" description="Disordered" evidence="1">
    <location>
        <begin position="91"/>
        <end position="133"/>
    </location>
</feature>
<evidence type="ECO:0000256" key="1">
    <source>
        <dbReference type="SAM" id="MobiDB-lite"/>
    </source>
</evidence>
<protein>
    <submittedName>
        <fullName evidence="2">Uncharacterized protein</fullName>
    </submittedName>
</protein>
<dbReference type="Proteomes" id="UP001367508">
    <property type="component" value="Unassembled WGS sequence"/>
</dbReference>
<gene>
    <name evidence="2" type="ORF">VNO77_36706</name>
</gene>
<keyword evidence="3" id="KW-1185">Reference proteome</keyword>
<feature type="compositionally biased region" description="Polar residues" evidence="1">
    <location>
        <begin position="111"/>
        <end position="120"/>
    </location>
</feature>
<dbReference type="AlphaFoldDB" id="A0AAN9PWR3"/>
<evidence type="ECO:0000313" key="3">
    <source>
        <dbReference type="Proteomes" id="UP001367508"/>
    </source>
</evidence>
<evidence type="ECO:0000313" key="2">
    <source>
        <dbReference type="EMBL" id="KAK7312664.1"/>
    </source>
</evidence>